<evidence type="ECO:0000313" key="4">
    <source>
        <dbReference type="Proteomes" id="UP000190973"/>
    </source>
</evidence>
<proteinExistence type="predicted"/>
<evidence type="ECO:0000313" key="3">
    <source>
        <dbReference type="EMBL" id="OOM52705.1"/>
    </source>
</evidence>
<dbReference type="PANTHER" id="PTHR46558">
    <property type="entry name" value="TRACRIPTIONAL REGULATORY PROTEIN-RELATED-RELATED"/>
    <property type="match status" value="1"/>
</dbReference>
<dbReference type="InterPro" id="IPR011990">
    <property type="entry name" value="TPR-like_helical_dom_sf"/>
</dbReference>
<dbReference type="Gene3D" id="1.25.40.10">
    <property type="entry name" value="Tetratricopeptide repeat domain"/>
    <property type="match status" value="1"/>
</dbReference>
<name>A0A1S8RI07_CLOBE</name>
<dbReference type="PROSITE" id="PS50943">
    <property type="entry name" value="HTH_CROC1"/>
    <property type="match status" value="1"/>
</dbReference>
<sequence>MSELNIGETILKLRKERKLTQEELALMIGISAGAVSKWENGNSMPDISILAPLARALNTTIDTLLSFHQELSEEEVNNIKSKLTKLFLHEGYAVGEKECKRYLSEYPNSIHLKVEVAGLLNTYLMMSEDDSEEFIKTKRQEALDLFNKVAESKDPKYMQIAMFFIAHINMILGNYEESERALNELPKSLDPVTLYPVILEKQGKKEEIKKFCSNKLLNYLNNSILMLITMVKTSKKEKDYEKAMLYLDACHKIQDMFHIGLGSAACKYVELYIEIGDKEAAAKWFKSYIEEVISMGYDYSSNPYFNKVELEIKPEEQKIIRKKMLEAIIDNEEFKVLSGITEYEMAIKKVAKPLGSYLHKKS</sequence>
<dbReference type="RefSeq" id="WP_077841001.1">
    <property type="nucleotide sequence ID" value="NZ_JABTAE010000001.1"/>
</dbReference>
<dbReference type="AlphaFoldDB" id="A0A1S8RI07"/>
<dbReference type="Pfam" id="PF01381">
    <property type="entry name" value="HTH_3"/>
    <property type="match status" value="1"/>
</dbReference>
<evidence type="ECO:0000259" key="2">
    <source>
        <dbReference type="PROSITE" id="PS50943"/>
    </source>
</evidence>
<dbReference type="GO" id="GO:0003677">
    <property type="term" value="F:DNA binding"/>
    <property type="evidence" value="ECO:0007669"/>
    <property type="project" value="UniProtKB-KW"/>
</dbReference>
<feature type="domain" description="HTH cro/C1-type" evidence="2">
    <location>
        <begin position="10"/>
        <end position="64"/>
    </location>
</feature>
<dbReference type="CDD" id="cd00093">
    <property type="entry name" value="HTH_XRE"/>
    <property type="match status" value="1"/>
</dbReference>
<protein>
    <submittedName>
        <fullName evidence="3">Transcriptional repressor DicA</fullName>
    </submittedName>
</protein>
<organism evidence="3 4">
    <name type="scientific">Clostridium beijerinckii</name>
    <name type="common">Clostridium MP</name>
    <dbReference type="NCBI Taxonomy" id="1520"/>
    <lineage>
        <taxon>Bacteria</taxon>
        <taxon>Bacillati</taxon>
        <taxon>Bacillota</taxon>
        <taxon>Clostridia</taxon>
        <taxon>Eubacteriales</taxon>
        <taxon>Clostridiaceae</taxon>
        <taxon>Clostridium</taxon>
    </lineage>
</organism>
<dbReference type="SMART" id="SM00530">
    <property type="entry name" value="HTH_XRE"/>
    <property type="match status" value="1"/>
</dbReference>
<dbReference type="Proteomes" id="UP000190973">
    <property type="component" value="Unassembled WGS sequence"/>
</dbReference>
<dbReference type="SUPFAM" id="SSF47413">
    <property type="entry name" value="lambda repressor-like DNA-binding domains"/>
    <property type="match status" value="1"/>
</dbReference>
<gene>
    <name evidence="3" type="ORF">CLBCK_48510</name>
</gene>
<comment type="caution">
    <text evidence="3">The sequence shown here is derived from an EMBL/GenBank/DDBJ whole genome shotgun (WGS) entry which is preliminary data.</text>
</comment>
<accession>A0A1S8RI07</accession>
<dbReference type="SUPFAM" id="SSF81901">
    <property type="entry name" value="HCP-like"/>
    <property type="match status" value="1"/>
</dbReference>
<keyword evidence="1" id="KW-0238">DNA-binding</keyword>
<dbReference type="EMBL" id="LZZI01000199">
    <property type="protein sequence ID" value="OOM52705.1"/>
    <property type="molecule type" value="Genomic_DNA"/>
</dbReference>
<dbReference type="InterPro" id="IPR001387">
    <property type="entry name" value="Cro/C1-type_HTH"/>
</dbReference>
<reference evidence="3 4" key="1">
    <citation type="submission" date="2016-05" db="EMBL/GenBank/DDBJ databases">
        <title>Microbial solvent formation.</title>
        <authorList>
            <person name="Poehlein A."/>
            <person name="Montoya Solano J.D."/>
            <person name="Flitsch S."/>
            <person name="Krabben P."/>
            <person name="Duerre P."/>
            <person name="Daniel R."/>
        </authorList>
    </citation>
    <scope>NUCLEOTIDE SEQUENCE [LARGE SCALE GENOMIC DNA]</scope>
    <source>
        <strain evidence="3 4">DSM 53</strain>
    </source>
</reference>
<evidence type="ECO:0000256" key="1">
    <source>
        <dbReference type="ARBA" id="ARBA00023125"/>
    </source>
</evidence>
<dbReference type="InterPro" id="IPR010982">
    <property type="entry name" value="Lambda_DNA-bd_dom_sf"/>
</dbReference>
<dbReference type="PANTHER" id="PTHR46558:SF11">
    <property type="entry name" value="HTH-TYPE TRANSCRIPTIONAL REGULATOR XRE"/>
    <property type="match status" value="1"/>
</dbReference>
<dbReference type="Gene3D" id="1.10.260.40">
    <property type="entry name" value="lambda repressor-like DNA-binding domains"/>
    <property type="match status" value="1"/>
</dbReference>